<evidence type="ECO:0000313" key="9">
    <source>
        <dbReference type="EMBL" id="KAL3119619.1"/>
    </source>
</evidence>
<keyword evidence="10" id="KW-1185">Reference proteome</keyword>
<dbReference type="InterPro" id="IPR037930">
    <property type="entry name" value="Tom40"/>
</dbReference>
<evidence type="ECO:0000256" key="3">
    <source>
        <dbReference type="ARBA" id="ARBA00022448"/>
    </source>
</evidence>
<feature type="region of interest" description="Disordered" evidence="8">
    <location>
        <begin position="1"/>
        <end position="23"/>
    </location>
</feature>
<dbReference type="Pfam" id="PF01459">
    <property type="entry name" value="Porin_3"/>
    <property type="match status" value="1"/>
</dbReference>
<evidence type="ECO:0000256" key="7">
    <source>
        <dbReference type="ARBA" id="ARBA00023136"/>
    </source>
</evidence>
<dbReference type="AlphaFoldDB" id="A0ABD2LZE7"/>
<organism evidence="9 10">
    <name type="scientific">Heterodera trifolii</name>
    <dbReference type="NCBI Taxonomy" id="157864"/>
    <lineage>
        <taxon>Eukaryota</taxon>
        <taxon>Metazoa</taxon>
        <taxon>Ecdysozoa</taxon>
        <taxon>Nematoda</taxon>
        <taxon>Chromadorea</taxon>
        <taxon>Rhabditida</taxon>
        <taxon>Tylenchina</taxon>
        <taxon>Tylenchomorpha</taxon>
        <taxon>Tylenchoidea</taxon>
        <taxon>Heteroderidae</taxon>
        <taxon>Heteroderinae</taxon>
        <taxon>Heterodera</taxon>
    </lineage>
</organism>
<dbReference type="GO" id="GO:0005741">
    <property type="term" value="C:mitochondrial outer membrane"/>
    <property type="evidence" value="ECO:0007669"/>
    <property type="project" value="UniProtKB-SubCell"/>
</dbReference>
<evidence type="ECO:0000256" key="8">
    <source>
        <dbReference type="SAM" id="MobiDB-lite"/>
    </source>
</evidence>
<evidence type="ECO:0008006" key="11">
    <source>
        <dbReference type="Google" id="ProtNLM"/>
    </source>
</evidence>
<gene>
    <name evidence="9" type="ORF">niasHT_006705</name>
</gene>
<dbReference type="PANTHER" id="PTHR10802">
    <property type="entry name" value="MITOCHONDRIAL IMPORT RECEPTOR SUBUNIT TOM40"/>
    <property type="match status" value="1"/>
</dbReference>
<comment type="caution">
    <text evidence="9">The sequence shown here is derived from an EMBL/GenBank/DDBJ whole genome shotgun (WGS) entry which is preliminary data.</text>
</comment>
<accession>A0ABD2LZE7</accession>
<comment type="subcellular location">
    <subcellularLocation>
        <location evidence="1">Membrane</location>
        <topology evidence="1">Multi-pass membrane protein</topology>
    </subcellularLocation>
    <subcellularLocation>
        <location evidence="2">Mitochondrion outer membrane</location>
    </subcellularLocation>
</comment>
<evidence type="ECO:0000256" key="5">
    <source>
        <dbReference type="ARBA" id="ARBA00022692"/>
    </source>
</evidence>
<protein>
    <recommendedName>
        <fullName evidence="11">Mitochondrial import receptor subunit TOM40</fullName>
    </recommendedName>
</protein>
<sequence>MSFEPTSASAEQEMPNVTTEGNNIGSYEELHRKCRDLFPVCFEGAKAMVQKGLSSHFQVSHNISISPALNGYRFGATYVGYMQATHSRVLSRVFRGNGPSVNTQARSAQLATSVANSKAKSRSSDIHIILLLVRVKIYRNKFSAKYFGPAHFSLEHRGRLSTYRIDFANPSGGANNCQGTCGSPMFARVSQKIYDLGRRSILPIVEHSQLRLALPFSPLGYYLGNSCAKPTSFVYLTTISREHLQFGVEFEANFKLQEVNTTFAYQIEVPTLRTLARACCDTQLEGRSLPFSLAISGVLDHVKAQGKFGIGLLIG</sequence>
<dbReference type="Proteomes" id="UP001620626">
    <property type="component" value="Unassembled WGS sequence"/>
</dbReference>
<keyword evidence="6" id="KW-0496">Mitochondrion</keyword>
<name>A0ABD2LZE7_9BILA</name>
<dbReference type="InterPro" id="IPR027246">
    <property type="entry name" value="Porin_Euk/Tom40"/>
</dbReference>
<reference evidence="9 10" key="1">
    <citation type="submission" date="2024-10" db="EMBL/GenBank/DDBJ databases">
        <authorList>
            <person name="Kim D."/>
        </authorList>
    </citation>
    <scope>NUCLEOTIDE SEQUENCE [LARGE SCALE GENOMIC DNA]</scope>
    <source>
        <strain evidence="9">BH-2024</strain>
    </source>
</reference>
<evidence type="ECO:0000256" key="2">
    <source>
        <dbReference type="ARBA" id="ARBA00004294"/>
    </source>
</evidence>
<keyword evidence="3" id="KW-0813">Transport</keyword>
<keyword evidence="4" id="KW-1134">Transmembrane beta strand</keyword>
<evidence type="ECO:0000313" key="10">
    <source>
        <dbReference type="Proteomes" id="UP001620626"/>
    </source>
</evidence>
<evidence type="ECO:0000256" key="6">
    <source>
        <dbReference type="ARBA" id="ARBA00022787"/>
    </source>
</evidence>
<keyword evidence="7" id="KW-0472">Membrane</keyword>
<dbReference type="EMBL" id="JBICBT010000240">
    <property type="protein sequence ID" value="KAL3119619.1"/>
    <property type="molecule type" value="Genomic_DNA"/>
</dbReference>
<keyword evidence="6" id="KW-1000">Mitochondrion outer membrane</keyword>
<evidence type="ECO:0000256" key="4">
    <source>
        <dbReference type="ARBA" id="ARBA00022452"/>
    </source>
</evidence>
<proteinExistence type="predicted"/>
<evidence type="ECO:0000256" key="1">
    <source>
        <dbReference type="ARBA" id="ARBA00004141"/>
    </source>
</evidence>
<keyword evidence="5" id="KW-0812">Transmembrane</keyword>